<evidence type="ECO:0000256" key="3">
    <source>
        <dbReference type="ARBA" id="ARBA00023015"/>
    </source>
</evidence>
<dbReference type="PANTHER" id="PTHR48111">
    <property type="entry name" value="REGULATOR OF RPOS"/>
    <property type="match status" value="1"/>
</dbReference>
<dbReference type="InterPro" id="IPR001789">
    <property type="entry name" value="Sig_transdc_resp-reg_receiver"/>
</dbReference>
<dbReference type="EMBL" id="JBHSAY010000006">
    <property type="protein sequence ID" value="MFC4131648.1"/>
    <property type="molecule type" value="Genomic_DNA"/>
</dbReference>
<dbReference type="Pfam" id="PF00072">
    <property type="entry name" value="Response_reg"/>
    <property type="match status" value="1"/>
</dbReference>
<keyword evidence="4 7" id="KW-0238">DNA-binding</keyword>
<dbReference type="Pfam" id="PF00486">
    <property type="entry name" value="Trans_reg_C"/>
    <property type="match status" value="1"/>
</dbReference>
<evidence type="ECO:0000259" key="8">
    <source>
        <dbReference type="PROSITE" id="PS50110"/>
    </source>
</evidence>
<proteinExistence type="predicted"/>
<dbReference type="InterPro" id="IPR039420">
    <property type="entry name" value="WalR-like"/>
</dbReference>
<dbReference type="SUPFAM" id="SSF46894">
    <property type="entry name" value="C-terminal effector domain of the bipartite response regulators"/>
    <property type="match status" value="1"/>
</dbReference>
<name>A0ABV8LMF0_9ACTN</name>
<dbReference type="InterPro" id="IPR011006">
    <property type="entry name" value="CheY-like_superfamily"/>
</dbReference>
<dbReference type="InterPro" id="IPR036388">
    <property type="entry name" value="WH-like_DNA-bd_sf"/>
</dbReference>
<feature type="domain" description="OmpR/PhoB-type" evidence="9">
    <location>
        <begin position="120"/>
        <end position="217"/>
    </location>
</feature>
<evidence type="ECO:0000259" key="9">
    <source>
        <dbReference type="PROSITE" id="PS51755"/>
    </source>
</evidence>
<keyword evidence="1" id="KW-0597">Phosphoprotein</keyword>
<gene>
    <name evidence="10" type="ORF">ACFOZ4_13635</name>
</gene>
<dbReference type="RefSeq" id="WP_253755357.1">
    <property type="nucleotide sequence ID" value="NZ_JAMZDZ010000001.1"/>
</dbReference>
<keyword evidence="2" id="KW-0902">Two-component regulatory system</keyword>
<evidence type="ECO:0000313" key="11">
    <source>
        <dbReference type="Proteomes" id="UP001595816"/>
    </source>
</evidence>
<dbReference type="Gene3D" id="3.40.50.2300">
    <property type="match status" value="1"/>
</dbReference>
<comment type="caution">
    <text evidence="10">The sequence shown here is derived from an EMBL/GenBank/DDBJ whole genome shotgun (WGS) entry which is preliminary data.</text>
</comment>
<evidence type="ECO:0000256" key="7">
    <source>
        <dbReference type="PROSITE-ProRule" id="PRU01091"/>
    </source>
</evidence>
<accession>A0ABV8LMF0</accession>
<comment type="caution">
    <text evidence="6">Lacks conserved residue(s) required for the propagation of feature annotation.</text>
</comment>
<dbReference type="SMART" id="SM00862">
    <property type="entry name" value="Trans_reg_C"/>
    <property type="match status" value="1"/>
</dbReference>
<dbReference type="PROSITE" id="PS50110">
    <property type="entry name" value="RESPONSE_REGULATORY"/>
    <property type="match status" value="1"/>
</dbReference>
<keyword evidence="11" id="KW-1185">Reference proteome</keyword>
<dbReference type="CDD" id="cd00156">
    <property type="entry name" value="REC"/>
    <property type="match status" value="1"/>
</dbReference>
<keyword evidence="3" id="KW-0805">Transcription regulation</keyword>
<dbReference type="PROSITE" id="PS51755">
    <property type="entry name" value="OMPR_PHOB"/>
    <property type="match status" value="1"/>
</dbReference>
<reference evidence="11" key="1">
    <citation type="journal article" date="2019" name="Int. J. Syst. Evol. Microbiol.">
        <title>The Global Catalogue of Microorganisms (GCM) 10K type strain sequencing project: providing services to taxonomists for standard genome sequencing and annotation.</title>
        <authorList>
            <consortium name="The Broad Institute Genomics Platform"/>
            <consortium name="The Broad Institute Genome Sequencing Center for Infectious Disease"/>
            <person name="Wu L."/>
            <person name="Ma J."/>
        </authorList>
    </citation>
    <scope>NUCLEOTIDE SEQUENCE [LARGE SCALE GENOMIC DNA]</scope>
    <source>
        <strain evidence="11">CGMCC 4.7289</strain>
    </source>
</reference>
<dbReference type="InterPro" id="IPR001867">
    <property type="entry name" value="OmpR/PhoB-type_DNA-bd"/>
</dbReference>
<dbReference type="InterPro" id="IPR016032">
    <property type="entry name" value="Sig_transdc_resp-reg_C-effctor"/>
</dbReference>
<dbReference type="Proteomes" id="UP001595816">
    <property type="component" value="Unassembled WGS sequence"/>
</dbReference>
<dbReference type="SUPFAM" id="SSF52172">
    <property type="entry name" value="CheY-like"/>
    <property type="match status" value="1"/>
</dbReference>
<evidence type="ECO:0000256" key="2">
    <source>
        <dbReference type="ARBA" id="ARBA00023012"/>
    </source>
</evidence>
<evidence type="ECO:0000313" key="10">
    <source>
        <dbReference type="EMBL" id="MFC4131648.1"/>
    </source>
</evidence>
<evidence type="ECO:0000256" key="1">
    <source>
        <dbReference type="ARBA" id="ARBA00022553"/>
    </source>
</evidence>
<feature type="domain" description="Response regulatory" evidence="8">
    <location>
        <begin position="1"/>
        <end position="114"/>
    </location>
</feature>
<protein>
    <submittedName>
        <fullName evidence="10">Winged-helix domain-containing protein</fullName>
    </submittedName>
</protein>
<dbReference type="SMART" id="SM00448">
    <property type="entry name" value="REC"/>
    <property type="match status" value="1"/>
</dbReference>
<organism evidence="10 11">
    <name type="scientific">Hamadaea flava</name>
    <dbReference type="NCBI Taxonomy" id="1742688"/>
    <lineage>
        <taxon>Bacteria</taxon>
        <taxon>Bacillati</taxon>
        <taxon>Actinomycetota</taxon>
        <taxon>Actinomycetes</taxon>
        <taxon>Micromonosporales</taxon>
        <taxon>Micromonosporaceae</taxon>
        <taxon>Hamadaea</taxon>
    </lineage>
</organism>
<evidence type="ECO:0000256" key="6">
    <source>
        <dbReference type="PROSITE-ProRule" id="PRU00169"/>
    </source>
</evidence>
<keyword evidence="5" id="KW-0804">Transcription</keyword>
<sequence>MLLVADPDPEVASRVADELGDHAIRAITCSDGAEALLIAGAEHPDAVLAATALPTIGGAAFVRTLASRTGIPVVLGVSDGDGPAAAEALAAGAAACVARPYRIGELLPMLLALRAMPAEGPLLQVGELQLDPGSLTVQLRGQPVRIPMRELRLLQLLMSNADKVVTREQIHDAVWGGVQNSNTVTVHVQRLRQRLGDDQHDPKLILTIRGVGYRLVPPA</sequence>
<dbReference type="CDD" id="cd00383">
    <property type="entry name" value="trans_reg_C"/>
    <property type="match status" value="1"/>
</dbReference>
<dbReference type="Gene3D" id="1.10.10.10">
    <property type="entry name" value="Winged helix-like DNA-binding domain superfamily/Winged helix DNA-binding domain"/>
    <property type="match status" value="1"/>
</dbReference>
<feature type="DNA-binding region" description="OmpR/PhoB-type" evidence="7">
    <location>
        <begin position="120"/>
        <end position="217"/>
    </location>
</feature>
<evidence type="ECO:0000256" key="4">
    <source>
        <dbReference type="ARBA" id="ARBA00023125"/>
    </source>
</evidence>
<evidence type="ECO:0000256" key="5">
    <source>
        <dbReference type="ARBA" id="ARBA00023163"/>
    </source>
</evidence>
<dbReference type="PANTHER" id="PTHR48111:SF1">
    <property type="entry name" value="TWO-COMPONENT RESPONSE REGULATOR ORR33"/>
    <property type="match status" value="1"/>
</dbReference>